<evidence type="ECO:0000256" key="9">
    <source>
        <dbReference type="ARBA" id="ARBA00022692"/>
    </source>
</evidence>
<reference evidence="18" key="1">
    <citation type="submission" date="2007-07" db="EMBL/GenBank/DDBJ databases">
        <title>PCAP assembly of the Caenorhabditis remanei genome.</title>
        <authorList>
            <consortium name="The Caenorhabditis remanei Sequencing Consortium"/>
            <person name="Wilson R.K."/>
        </authorList>
    </citation>
    <scope>NUCLEOTIDE SEQUENCE [LARGE SCALE GENOMIC DNA]</scope>
    <source>
        <strain evidence="18">PB4641</strain>
    </source>
</reference>
<comment type="similarity">
    <text evidence="4">Belongs to the glycosyltransferase 2 family.</text>
</comment>
<evidence type="ECO:0000256" key="8">
    <source>
        <dbReference type="ARBA" id="ARBA00022679"/>
    </source>
</evidence>
<keyword evidence="19" id="KW-1185">Reference proteome</keyword>
<dbReference type="eggNOG" id="KOG2547">
    <property type="taxonomic scope" value="Eukaryota"/>
</dbReference>
<evidence type="ECO:0000256" key="14">
    <source>
        <dbReference type="ARBA" id="ARBA00047869"/>
    </source>
</evidence>
<keyword evidence="6" id="KW-0444">Lipid biosynthesis</keyword>
<dbReference type="Pfam" id="PF13506">
    <property type="entry name" value="Glyco_transf_21"/>
    <property type="match status" value="1"/>
</dbReference>
<gene>
    <name evidence="18" type="primary">Cre-cgt-2</name>
    <name evidence="18" type="ORF">CRE_01396</name>
</gene>
<feature type="chain" id="PRO_5003178608" description="ceramide glucosyltransferase" evidence="17">
    <location>
        <begin position="32"/>
        <end position="422"/>
    </location>
</feature>
<dbReference type="EC" id="2.4.1.80" evidence="5"/>
<keyword evidence="7" id="KW-0328">Glycosyltransferase</keyword>
<keyword evidence="9 16" id="KW-0812">Transmembrane</keyword>
<dbReference type="HOGENOM" id="CLU_030898_0_0_1"/>
<dbReference type="GO" id="GO:0008120">
    <property type="term" value="F:ceramide glucosyltransferase activity"/>
    <property type="evidence" value="ECO:0007669"/>
    <property type="project" value="UniProtKB-EC"/>
</dbReference>
<dbReference type="PANTHER" id="PTHR12726:SF0">
    <property type="entry name" value="CERAMIDE GLUCOSYLTRANSFERASE"/>
    <property type="match status" value="1"/>
</dbReference>
<dbReference type="InParanoid" id="E3NHV3"/>
<evidence type="ECO:0000256" key="17">
    <source>
        <dbReference type="SAM" id="SignalP"/>
    </source>
</evidence>
<keyword evidence="8" id="KW-0808">Transferase</keyword>
<organism evidence="19">
    <name type="scientific">Caenorhabditis remanei</name>
    <name type="common">Caenorhabditis vulgaris</name>
    <dbReference type="NCBI Taxonomy" id="31234"/>
    <lineage>
        <taxon>Eukaryota</taxon>
        <taxon>Metazoa</taxon>
        <taxon>Ecdysozoa</taxon>
        <taxon>Nematoda</taxon>
        <taxon>Chromadorea</taxon>
        <taxon>Rhabditida</taxon>
        <taxon>Rhabditina</taxon>
        <taxon>Rhabditomorpha</taxon>
        <taxon>Rhabditoidea</taxon>
        <taxon>Rhabditidae</taxon>
        <taxon>Peloderinae</taxon>
        <taxon>Caenorhabditis</taxon>
    </lineage>
</organism>
<dbReference type="InterPro" id="IPR025993">
    <property type="entry name" value="Ceramide_glucosylTrfase"/>
</dbReference>
<name>E3NHV3_CAERE</name>
<sequence length="422" mass="47070">MPEIAEQHSSSSSPFFRLLLALLSWVQTVLDVVDAGSCLAILGVIFVGALYCLHIIGLCYGKHRLHHPAPLDSSTLPGVSVIKPIVGIDDNLSKNLESLFTSRHPQLELLFCFESSDEPGIEVVQTLMEKFPNVDSKVFIGGIKVGLNPKVNNMAAAYAVAKYPLVAINDSGIYMRPDAISDMAATIMQDDKMALVTQIPFCEDRTGFAAAFEHVYFGTSHARIYLAGNCLRFNCPTGMSSMFRKEVLDQCGGFEAIGEYLAEDYFIGKKMTELGYKSGISAHPALQNVSSVTFNAFFNRVGRWFKLRLSMMPQIVLVEPFQDCFPSGTIISYSLHYLFGIDIIPIFTLHVIFWITVDFMVLNIMQNTPLPFSILEFIVLWTLRELSFPIIFVKAVMDSGIRWRNKVIIVNWGGKIKSVSYV</sequence>
<dbReference type="PANTHER" id="PTHR12726">
    <property type="entry name" value="CERAMIDE GLUCOSYLTRANSFERASE"/>
    <property type="match status" value="1"/>
</dbReference>
<dbReference type="EMBL" id="DS268687">
    <property type="protein sequence ID" value="EFO98425.1"/>
    <property type="molecule type" value="Genomic_DNA"/>
</dbReference>
<accession>E3NHV3</accession>
<keyword evidence="10 16" id="KW-1133">Transmembrane helix</keyword>
<feature type="transmembrane region" description="Helical" evidence="16">
    <location>
        <begin position="337"/>
        <end position="357"/>
    </location>
</feature>
<feature type="signal peptide" evidence="17">
    <location>
        <begin position="1"/>
        <end position="31"/>
    </location>
</feature>
<evidence type="ECO:0000256" key="6">
    <source>
        <dbReference type="ARBA" id="ARBA00022516"/>
    </source>
</evidence>
<protein>
    <recommendedName>
        <fullName evidence="5">ceramide glucosyltransferase</fullName>
        <ecNumber evidence="5">2.4.1.80</ecNumber>
    </recommendedName>
</protein>
<keyword evidence="11" id="KW-0333">Golgi apparatus</keyword>
<comment type="pathway">
    <text evidence="3">Sphingolipid metabolism.</text>
</comment>
<dbReference type="CDD" id="cd02520">
    <property type="entry name" value="Glucosylceramide_synthase"/>
    <property type="match status" value="1"/>
</dbReference>
<feature type="transmembrane region" description="Helical" evidence="16">
    <location>
        <begin position="39"/>
        <end position="60"/>
    </location>
</feature>
<evidence type="ECO:0000313" key="18">
    <source>
        <dbReference type="EMBL" id="EFO98425.1"/>
    </source>
</evidence>
<dbReference type="AlphaFoldDB" id="E3NHV3"/>
<comment type="subcellular location">
    <subcellularLocation>
        <location evidence="1">Golgi apparatus membrane</location>
        <topology evidence="1">Multi-pass membrane protein</topology>
    </subcellularLocation>
</comment>
<evidence type="ECO:0000256" key="4">
    <source>
        <dbReference type="ARBA" id="ARBA00006739"/>
    </source>
</evidence>
<evidence type="ECO:0000256" key="1">
    <source>
        <dbReference type="ARBA" id="ARBA00004653"/>
    </source>
</evidence>
<dbReference type="FunFam" id="3.90.550.10:FF:000041">
    <property type="entry name" value="UDP-glucose ceramide glucosyltransferase"/>
    <property type="match status" value="1"/>
</dbReference>
<comment type="catalytic activity">
    <reaction evidence="14">
        <text>UDP-alpha-D-xylose + an N-acylsphing-4-enine = a beta-D-xylosyl-(1&lt;-&gt;1')-N-acylsphing-4-enine + UDP + H(+)</text>
        <dbReference type="Rhea" id="RHEA:70243"/>
        <dbReference type="ChEBI" id="CHEBI:15378"/>
        <dbReference type="ChEBI" id="CHEBI:52639"/>
        <dbReference type="ChEBI" id="CHEBI:57632"/>
        <dbReference type="ChEBI" id="CHEBI:58223"/>
        <dbReference type="ChEBI" id="CHEBI:189068"/>
    </reaction>
    <physiologicalReaction direction="left-to-right" evidence="14">
        <dbReference type="Rhea" id="RHEA:70244"/>
    </physiologicalReaction>
</comment>
<dbReference type="OMA" id="DYPKXGK"/>
<evidence type="ECO:0000256" key="13">
    <source>
        <dbReference type="ARBA" id="ARBA00023136"/>
    </source>
</evidence>
<evidence type="ECO:0000256" key="10">
    <source>
        <dbReference type="ARBA" id="ARBA00022989"/>
    </source>
</evidence>
<evidence type="ECO:0000313" key="19">
    <source>
        <dbReference type="Proteomes" id="UP000008281"/>
    </source>
</evidence>
<keyword evidence="13 16" id="KW-0472">Membrane</keyword>
<evidence type="ECO:0000256" key="3">
    <source>
        <dbReference type="ARBA" id="ARBA00004991"/>
    </source>
</evidence>
<keyword evidence="17" id="KW-0732">Signal</keyword>
<dbReference type="SUPFAM" id="SSF53448">
    <property type="entry name" value="Nucleotide-diphospho-sugar transferases"/>
    <property type="match status" value="1"/>
</dbReference>
<dbReference type="Gene3D" id="3.90.550.10">
    <property type="entry name" value="Spore Coat Polysaccharide Biosynthesis Protein SpsA, Chain A"/>
    <property type="match status" value="1"/>
</dbReference>
<comment type="pathway">
    <text evidence="2">Lipid metabolism; sphingolipid metabolism.</text>
</comment>
<dbReference type="OrthoDB" id="1483400at2759"/>
<dbReference type="STRING" id="31234.E3NHV3"/>
<evidence type="ECO:0000256" key="5">
    <source>
        <dbReference type="ARBA" id="ARBA00012699"/>
    </source>
</evidence>
<dbReference type="UniPathway" id="UPA00222"/>
<feature type="transmembrane region" description="Helical" evidence="16">
    <location>
        <begin position="377"/>
        <end position="397"/>
    </location>
</feature>
<evidence type="ECO:0000256" key="11">
    <source>
        <dbReference type="ARBA" id="ARBA00023034"/>
    </source>
</evidence>
<evidence type="ECO:0000256" key="15">
    <source>
        <dbReference type="ARBA" id="ARBA00048104"/>
    </source>
</evidence>
<dbReference type="GO" id="GO:0006679">
    <property type="term" value="P:glucosylceramide biosynthetic process"/>
    <property type="evidence" value="ECO:0007669"/>
    <property type="project" value="TreeGrafter"/>
</dbReference>
<evidence type="ECO:0000256" key="12">
    <source>
        <dbReference type="ARBA" id="ARBA00023098"/>
    </source>
</evidence>
<comment type="catalytic activity">
    <reaction evidence="15">
        <text>N-(9Z-octadecenoyl)-sphing-4-enine + UDP-alpha-D-xylose = beta-D-xylosyl-(1&lt;-&gt;1')-N-(9Z-octadecenoyl)-sphing-4-enine + UDP + H(+)</text>
        <dbReference type="Rhea" id="RHEA:70247"/>
        <dbReference type="ChEBI" id="CHEBI:15378"/>
        <dbReference type="ChEBI" id="CHEBI:57632"/>
        <dbReference type="ChEBI" id="CHEBI:58223"/>
        <dbReference type="ChEBI" id="CHEBI:77996"/>
        <dbReference type="ChEBI" id="CHEBI:189081"/>
    </reaction>
    <physiologicalReaction direction="left-to-right" evidence="15">
        <dbReference type="Rhea" id="RHEA:70248"/>
    </physiologicalReaction>
</comment>
<evidence type="ECO:0000256" key="7">
    <source>
        <dbReference type="ARBA" id="ARBA00022676"/>
    </source>
</evidence>
<proteinExistence type="inferred from homology"/>
<dbReference type="Proteomes" id="UP000008281">
    <property type="component" value="Unassembled WGS sequence"/>
</dbReference>
<evidence type="ECO:0000256" key="2">
    <source>
        <dbReference type="ARBA" id="ARBA00004760"/>
    </source>
</evidence>
<evidence type="ECO:0000256" key="16">
    <source>
        <dbReference type="SAM" id="Phobius"/>
    </source>
</evidence>
<dbReference type="GO" id="GO:0000139">
    <property type="term" value="C:Golgi membrane"/>
    <property type="evidence" value="ECO:0007669"/>
    <property type="project" value="UniProtKB-SubCell"/>
</dbReference>
<dbReference type="InterPro" id="IPR029044">
    <property type="entry name" value="Nucleotide-diphossugar_trans"/>
</dbReference>
<keyword evidence="12" id="KW-0443">Lipid metabolism</keyword>